<organism evidence="2 3">
    <name type="scientific">Algoriphagus aquatilis</name>
    <dbReference type="NCBI Taxonomy" id="490186"/>
    <lineage>
        <taxon>Bacteria</taxon>
        <taxon>Pseudomonadati</taxon>
        <taxon>Bacteroidota</taxon>
        <taxon>Cytophagia</taxon>
        <taxon>Cytophagales</taxon>
        <taxon>Cyclobacteriaceae</taxon>
        <taxon>Algoriphagus</taxon>
    </lineage>
</organism>
<dbReference type="Proteomes" id="UP001596163">
    <property type="component" value="Unassembled WGS sequence"/>
</dbReference>
<name>A0ABW0BRM3_9BACT</name>
<evidence type="ECO:0000313" key="2">
    <source>
        <dbReference type="EMBL" id="MFC5190273.1"/>
    </source>
</evidence>
<dbReference type="PANTHER" id="PTHR43174">
    <property type="entry name" value="UDP-N-ACETYLGLUCOSAMINE 2-EPIMERASE"/>
    <property type="match status" value="1"/>
</dbReference>
<reference evidence="3" key="1">
    <citation type="journal article" date="2019" name="Int. J. Syst. Evol. Microbiol.">
        <title>The Global Catalogue of Microorganisms (GCM) 10K type strain sequencing project: providing services to taxonomists for standard genome sequencing and annotation.</title>
        <authorList>
            <consortium name="The Broad Institute Genomics Platform"/>
            <consortium name="The Broad Institute Genome Sequencing Center for Infectious Disease"/>
            <person name="Wu L."/>
            <person name="Ma J."/>
        </authorList>
    </citation>
    <scope>NUCLEOTIDE SEQUENCE [LARGE SCALE GENOMIC DNA]</scope>
    <source>
        <strain evidence="3">CGMCC 1.7030</strain>
    </source>
</reference>
<dbReference type="EMBL" id="JBHSKS010000001">
    <property type="protein sequence ID" value="MFC5190273.1"/>
    <property type="molecule type" value="Genomic_DNA"/>
</dbReference>
<proteinExistence type="predicted"/>
<keyword evidence="2" id="KW-0378">Hydrolase</keyword>
<dbReference type="InterPro" id="IPR029767">
    <property type="entry name" value="WecB-like"/>
</dbReference>
<evidence type="ECO:0000259" key="1">
    <source>
        <dbReference type="Pfam" id="PF02350"/>
    </source>
</evidence>
<dbReference type="CDD" id="cd03786">
    <property type="entry name" value="GTB_UDP-GlcNAc_2-Epimerase"/>
    <property type="match status" value="1"/>
</dbReference>
<dbReference type="InterPro" id="IPR020004">
    <property type="entry name" value="UDP-GlcNAc_Epase"/>
</dbReference>
<evidence type="ECO:0000313" key="3">
    <source>
        <dbReference type="Proteomes" id="UP001596163"/>
    </source>
</evidence>
<dbReference type="RefSeq" id="WP_377911188.1">
    <property type="nucleotide sequence ID" value="NZ_JBHSKS010000001.1"/>
</dbReference>
<dbReference type="PANTHER" id="PTHR43174:SF3">
    <property type="entry name" value="UDP-N-ACETYLGLUCOSAMINE 2-EPIMERASE"/>
    <property type="match status" value="1"/>
</dbReference>
<dbReference type="NCBIfam" id="TIGR03568">
    <property type="entry name" value="NeuC_NnaA"/>
    <property type="match status" value="1"/>
</dbReference>
<feature type="domain" description="UDP-N-acetylglucosamine 2-epimerase" evidence="1">
    <location>
        <begin position="29"/>
        <end position="359"/>
    </location>
</feature>
<dbReference type="GO" id="GO:0016798">
    <property type="term" value="F:hydrolase activity, acting on glycosyl bonds"/>
    <property type="evidence" value="ECO:0007669"/>
    <property type="project" value="UniProtKB-KW"/>
</dbReference>
<keyword evidence="3" id="KW-1185">Reference proteome</keyword>
<dbReference type="Gene3D" id="3.40.50.2000">
    <property type="entry name" value="Glycogen Phosphorylase B"/>
    <property type="match status" value="2"/>
</dbReference>
<dbReference type="InterPro" id="IPR003331">
    <property type="entry name" value="UDP_GlcNAc_Epimerase_2_dom"/>
</dbReference>
<keyword evidence="2" id="KW-0326">Glycosidase</keyword>
<accession>A0ABW0BRM3</accession>
<dbReference type="SUPFAM" id="SSF53756">
    <property type="entry name" value="UDP-Glycosyltransferase/glycogen phosphorylase"/>
    <property type="match status" value="1"/>
</dbReference>
<gene>
    <name evidence="2" type="primary">neuC</name>
    <name evidence="2" type="ORF">ACFPIK_00735</name>
</gene>
<comment type="caution">
    <text evidence="2">The sequence shown here is derived from an EMBL/GenBank/DDBJ whole genome shotgun (WGS) entry which is preliminary data.</text>
</comment>
<protein>
    <submittedName>
        <fullName evidence="2">UDP-N-acetylglucosamine 2-epimerase</fullName>
        <ecNumber evidence="2">3.2.1.183</ecNumber>
    </submittedName>
</protein>
<dbReference type="Pfam" id="PF02350">
    <property type="entry name" value="Epimerase_2"/>
    <property type="match status" value="1"/>
</dbReference>
<dbReference type="EC" id="3.2.1.183" evidence="2"/>
<sequence>MTLNKKKIIFLTGTRADFGKLKSLIEITRNHPDFEVHIFVTGMHLLEQYGYTFLEVQKCGYQNLHAFKNHTDERTMDLSLAKTIEGFSAFVKQVSPDLIVVHGDRIEAMAGAIVGALNNVLVAHIEGGEVSGTIDELIRHSVSKLAHIHFVSNQKAKDRLIQMGELADSVFVIGSPDVDLMLSSNLPAIEQVKSYYEIEFETFGVAMFHPVTTEYDRMDHYAKEFVEALLESEKEYVVIFPNNDLGSKFILKEYEKLSNHPKFRIFPSIRFEYFLTLLKYARFMVGNSSAGIREAPYYGIPVVNIGTRQKNRALHQDILNCGYSKQEISDAIKIACSSSFSKEDLFGEGNSDQLFLKSLVSCEFWDIDKQKQFKDLVY</sequence>